<feature type="domain" description="MARVEL" evidence="7">
    <location>
        <begin position="36"/>
        <end position="175"/>
    </location>
</feature>
<evidence type="ECO:0000313" key="8">
    <source>
        <dbReference type="EMBL" id="KAG2200566.1"/>
    </source>
</evidence>
<keyword evidence="3 6" id="KW-1133">Transmembrane helix</keyword>
<protein>
    <recommendedName>
        <fullName evidence="7">MARVEL domain-containing protein</fullName>
    </recommendedName>
</protein>
<evidence type="ECO:0000256" key="1">
    <source>
        <dbReference type="ARBA" id="ARBA00004141"/>
    </source>
</evidence>
<evidence type="ECO:0000256" key="2">
    <source>
        <dbReference type="ARBA" id="ARBA00022692"/>
    </source>
</evidence>
<feature type="transmembrane region" description="Helical" evidence="6">
    <location>
        <begin position="162"/>
        <end position="182"/>
    </location>
</feature>
<feature type="region of interest" description="Disordered" evidence="5">
    <location>
        <begin position="287"/>
        <end position="327"/>
    </location>
</feature>
<name>A0A8H7QZU1_9FUNG</name>
<proteinExistence type="predicted"/>
<keyword evidence="9" id="KW-1185">Reference proteome</keyword>
<evidence type="ECO:0000256" key="6">
    <source>
        <dbReference type="SAM" id="Phobius"/>
    </source>
</evidence>
<feature type="compositionally biased region" description="Pro residues" evidence="5">
    <location>
        <begin position="289"/>
        <end position="299"/>
    </location>
</feature>
<evidence type="ECO:0000256" key="4">
    <source>
        <dbReference type="ARBA" id="ARBA00023136"/>
    </source>
</evidence>
<evidence type="ECO:0000259" key="7">
    <source>
        <dbReference type="Pfam" id="PF01284"/>
    </source>
</evidence>
<reference evidence="8" key="1">
    <citation type="submission" date="2020-12" db="EMBL/GenBank/DDBJ databases">
        <title>Metabolic potential, ecology and presence of endohyphal bacteria is reflected in genomic diversity of Mucoromycotina.</title>
        <authorList>
            <person name="Muszewska A."/>
            <person name="Okrasinska A."/>
            <person name="Steczkiewicz K."/>
            <person name="Drgas O."/>
            <person name="Orlowska M."/>
            <person name="Perlinska-Lenart U."/>
            <person name="Aleksandrzak-Piekarczyk T."/>
            <person name="Szatraj K."/>
            <person name="Zielenkiewicz U."/>
            <person name="Pilsyk S."/>
            <person name="Malc E."/>
            <person name="Mieczkowski P."/>
            <person name="Kruszewska J.S."/>
            <person name="Biernat P."/>
            <person name="Pawlowska J."/>
        </authorList>
    </citation>
    <scope>NUCLEOTIDE SEQUENCE</scope>
    <source>
        <strain evidence="8">WA0000017839</strain>
    </source>
</reference>
<dbReference type="Proteomes" id="UP000603453">
    <property type="component" value="Unassembled WGS sequence"/>
</dbReference>
<comment type="subcellular location">
    <subcellularLocation>
        <location evidence="1">Membrane</location>
        <topology evidence="1">Multi-pass membrane protein</topology>
    </subcellularLocation>
</comment>
<feature type="compositionally biased region" description="Low complexity" evidence="5">
    <location>
        <begin position="300"/>
        <end position="311"/>
    </location>
</feature>
<organism evidence="8 9">
    <name type="scientific">Mucor saturninus</name>
    <dbReference type="NCBI Taxonomy" id="64648"/>
    <lineage>
        <taxon>Eukaryota</taxon>
        <taxon>Fungi</taxon>
        <taxon>Fungi incertae sedis</taxon>
        <taxon>Mucoromycota</taxon>
        <taxon>Mucoromycotina</taxon>
        <taxon>Mucoromycetes</taxon>
        <taxon>Mucorales</taxon>
        <taxon>Mucorineae</taxon>
        <taxon>Mucoraceae</taxon>
        <taxon>Mucor</taxon>
    </lineage>
</organism>
<gene>
    <name evidence="8" type="ORF">INT47_012352</name>
</gene>
<evidence type="ECO:0000256" key="5">
    <source>
        <dbReference type="SAM" id="MobiDB-lite"/>
    </source>
</evidence>
<dbReference type="EMBL" id="JAEPRD010000082">
    <property type="protein sequence ID" value="KAG2200566.1"/>
    <property type="molecule type" value="Genomic_DNA"/>
</dbReference>
<feature type="transmembrane region" description="Helical" evidence="6">
    <location>
        <begin position="62"/>
        <end position="82"/>
    </location>
</feature>
<feature type="region of interest" description="Disordered" evidence="5">
    <location>
        <begin position="199"/>
        <end position="260"/>
    </location>
</feature>
<keyword evidence="4 6" id="KW-0472">Membrane</keyword>
<sequence>MGGFKLDLPVDMSEKTTDKLELIKKILHLITVATDLLTICVAAPMIAIEARYLGAGKPAPNYALFVAITSLPVPFLLVYFPWMYEKYNKFKRLGKFCLKNRTNIIFCSFNSFMWATAGIAITVHSNDASNCTFNPDYIEDFGDDYSSSWGTQCNLAKVTAGFAWITCILWLTTLAITFIHFWKEKTLIQERLNEHRLSKQQKLEERQQDEEYHNSQPEYGRTHGYEEESPFADQYQSKHQESSPFNDPQPSPYNHGDDYRRTSFTPVYDGNAIQPGQYVDHNPIGFSPMPTPQHMPPHMSPQNVPGQHTPPQHMPPHPEPTYYNNNF</sequence>
<dbReference type="GO" id="GO:0016020">
    <property type="term" value="C:membrane"/>
    <property type="evidence" value="ECO:0007669"/>
    <property type="project" value="UniProtKB-SubCell"/>
</dbReference>
<feature type="transmembrane region" description="Helical" evidence="6">
    <location>
        <begin position="103"/>
        <end position="123"/>
    </location>
</feature>
<dbReference type="AlphaFoldDB" id="A0A8H7QZU1"/>
<evidence type="ECO:0000313" key="9">
    <source>
        <dbReference type="Proteomes" id="UP000603453"/>
    </source>
</evidence>
<evidence type="ECO:0000256" key="3">
    <source>
        <dbReference type="ARBA" id="ARBA00022989"/>
    </source>
</evidence>
<dbReference type="Pfam" id="PF01284">
    <property type="entry name" value="MARVEL"/>
    <property type="match status" value="1"/>
</dbReference>
<comment type="caution">
    <text evidence="8">The sequence shown here is derived from an EMBL/GenBank/DDBJ whole genome shotgun (WGS) entry which is preliminary data.</text>
</comment>
<accession>A0A8H7QZU1</accession>
<dbReference type="OrthoDB" id="2218151at2759"/>
<dbReference type="InterPro" id="IPR008253">
    <property type="entry name" value="Marvel"/>
</dbReference>
<keyword evidence="2 6" id="KW-0812">Transmembrane</keyword>
<feature type="transmembrane region" description="Helical" evidence="6">
    <location>
        <begin position="26"/>
        <end position="50"/>
    </location>
</feature>
<feature type="compositionally biased region" description="Basic and acidic residues" evidence="5">
    <location>
        <begin position="199"/>
        <end position="213"/>
    </location>
</feature>